<keyword evidence="4" id="KW-1185">Reference proteome</keyword>
<dbReference type="Proteomes" id="UP000035579">
    <property type="component" value="Chromosome"/>
</dbReference>
<dbReference type="Proteomes" id="UP000256345">
    <property type="component" value="Unassembled WGS sequence"/>
</dbReference>
<dbReference type="EMBL" id="CP011509">
    <property type="protein sequence ID" value="AKJ00516.1"/>
    <property type="molecule type" value="Genomic_DNA"/>
</dbReference>
<dbReference type="AlphaFoldDB" id="A0AAC8Q4T6"/>
<evidence type="ECO:0000313" key="1">
    <source>
        <dbReference type="EMBL" id="AKJ00516.1"/>
    </source>
</evidence>
<dbReference type="RefSeq" id="WP_047855325.1">
    <property type="nucleotide sequence ID" value="NZ_CP011509.1"/>
</dbReference>
<gene>
    <name evidence="1" type="ORF">AA314_02142</name>
    <name evidence="2" type="ORF">ATI61_10478</name>
</gene>
<evidence type="ECO:0000313" key="2">
    <source>
        <dbReference type="EMBL" id="REG32791.1"/>
    </source>
</evidence>
<evidence type="ECO:0000313" key="3">
    <source>
        <dbReference type="Proteomes" id="UP000035579"/>
    </source>
</evidence>
<evidence type="ECO:0000313" key="4">
    <source>
        <dbReference type="Proteomes" id="UP000256345"/>
    </source>
</evidence>
<dbReference type="EMBL" id="QUMU01000004">
    <property type="protein sequence ID" value="REG32791.1"/>
    <property type="molecule type" value="Genomic_DNA"/>
</dbReference>
<proteinExistence type="predicted"/>
<name>A0AAC8Q4T6_9BACT</name>
<reference evidence="2 4" key="2">
    <citation type="submission" date="2018-08" db="EMBL/GenBank/DDBJ databases">
        <title>Genomic Encyclopedia of Archaeal and Bacterial Type Strains, Phase II (KMG-II): from individual species to whole genera.</title>
        <authorList>
            <person name="Goeker M."/>
        </authorList>
    </citation>
    <scope>NUCLEOTIDE SEQUENCE [LARGE SCALE GENOMIC DNA]</scope>
    <source>
        <strain evidence="2 4">DSM 2261</strain>
    </source>
</reference>
<organism evidence="1 3">
    <name type="scientific">Archangium gephyra</name>
    <dbReference type="NCBI Taxonomy" id="48"/>
    <lineage>
        <taxon>Bacteria</taxon>
        <taxon>Pseudomonadati</taxon>
        <taxon>Myxococcota</taxon>
        <taxon>Myxococcia</taxon>
        <taxon>Myxococcales</taxon>
        <taxon>Cystobacterineae</taxon>
        <taxon>Archangiaceae</taxon>
        <taxon>Archangium</taxon>
    </lineage>
</organism>
<protein>
    <submittedName>
        <fullName evidence="1">Uncharacterized protein</fullName>
    </submittedName>
</protein>
<reference evidence="1 3" key="1">
    <citation type="submission" date="2015-05" db="EMBL/GenBank/DDBJ databases">
        <title>Genome assembly of Archangium gephyra DSM 2261.</title>
        <authorList>
            <person name="Sharma G."/>
            <person name="Subramanian S."/>
        </authorList>
    </citation>
    <scope>NUCLEOTIDE SEQUENCE [LARGE SCALE GENOMIC DNA]</scope>
    <source>
        <strain evidence="1 3">DSM 2261</strain>
    </source>
</reference>
<sequence>MSTPTGQPQREDLELLLVHADDQHPVLEGGLEPKSVWNAPKPAALPGRVEVPSFDMRHGDPNDLPAQRWAVVAPLGDEGDALLRAVEPLVRQREQQQGAPVTRYRVPPDMDAAAVVKWKSQVLQPEDIPEEEWPRYLLLLGDLHQVPVEMQHVLANDLFVGRLHFAHASGAVDLDGYAAYVEKVLASEQGTNATEELDVLLYTARDGTSATSTGHRLLVEPCQEMMEKRWKPKRPGMGLQLVPYDEEGPEELLRAAGVARSGVMLTVSHGLGKPRGGWASVEQQRATQGALSIAKGKVLTAEMLRKTPFLPGGMWFCLACFGAATPPRSAFHAWLKLLEQQKLYGARPESVLENLPKAGERPFLAALPQAVLANPKGPLAVIGHSDLAWTFGFADSEEMRKSRASRVLSMLSAMKDGSRAGVAFDSLMRFYRDVNEDVMKDYESRQEAEVYKRPDPVDPKRLGLRWMLRNDLRGYLLLGDPAVRLALRRPSA</sequence>
<accession>A0AAC8Q4T6</accession>
<dbReference type="KEGG" id="age:AA314_02142"/>